<dbReference type="OrthoDB" id="269227at2759"/>
<name>A0A1D2N0A4_ORCCI</name>
<evidence type="ECO:0000256" key="3">
    <source>
        <dbReference type="ARBA" id="ARBA00022630"/>
    </source>
</evidence>
<protein>
    <submittedName>
        <fullName evidence="8">Glucose dehydrogenase [FAD, quinone]</fullName>
    </submittedName>
</protein>
<dbReference type="PIRSF" id="PIRSF000137">
    <property type="entry name" value="Alcohol_oxidase"/>
    <property type="match status" value="1"/>
</dbReference>
<dbReference type="InterPro" id="IPR036188">
    <property type="entry name" value="FAD/NAD-bd_sf"/>
</dbReference>
<evidence type="ECO:0000256" key="2">
    <source>
        <dbReference type="ARBA" id="ARBA00010790"/>
    </source>
</evidence>
<dbReference type="GO" id="GO:0016614">
    <property type="term" value="F:oxidoreductase activity, acting on CH-OH group of donors"/>
    <property type="evidence" value="ECO:0007669"/>
    <property type="project" value="InterPro"/>
</dbReference>
<dbReference type="EMBL" id="LJIJ01000363">
    <property type="protein sequence ID" value="ODM98335.1"/>
    <property type="molecule type" value="Genomic_DNA"/>
</dbReference>
<dbReference type="InterPro" id="IPR007867">
    <property type="entry name" value="GMC_OxRtase_C"/>
</dbReference>
<dbReference type="Pfam" id="PF05199">
    <property type="entry name" value="GMC_oxred_C"/>
    <property type="match status" value="1"/>
</dbReference>
<comment type="cofactor">
    <cofactor evidence="1 5">
        <name>FAD</name>
        <dbReference type="ChEBI" id="CHEBI:57692"/>
    </cofactor>
</comment>
<dbReference type="SUPFAM" id="SSF51905">
    <property type="entry name" value="FAD/NAD(P)-binding domain"/>
    <property type="match status" value="1"/>
</dbReference>
<keyword evidence="9" id="KW-1185">Reference proteome</keyword>
<sequence>MAIRGMKTVTHSFVGLLQWGDYLSEGFTQTPDADANHYDFVVVGGGSAGCVVAARLSENPMHRVLLLEAGGNPHPLSIVPLTGSLLHNHPSADWQYATVPLNNSQFPLGDRKLPWPRGKMLGGCSSINYMVYMRGNPKDYDEWANKTCDPRWSYTNVEKYFKKMEDYHGSFNNHENFHSTNGPVTVEPIKYAPGLKNLLQAVKETGYRVRDLNAYQKEGFSPLEVMQKRGRRMSSYTSYIEPILKRKNLKILRYAHVTKIHLDSKLKATGVSFVRNGRTSYVTAKKEVIISAGTINSAQLLLLSGIGPQEHLRSVGIKPLVELPVGKNLQDHVMSHIGPIILNDTSTSFMPFRDLSLKSLVDYYSRGSGPLTSPMGMISVGVTSTSTSAGWPNILYIIGSMGVTYGSGEMADDVYRTGNHFTQLSNTFIGQAAHTAFVALGKPKSRGIIELRDKNPFSKPLIDPKYYSDEGNQDMLDMIEGYETIVKLYEKSDSLGRKLGARIVEIPSCAKYGFKTKAYYECAIRTPILHMFHPVGSCAMGKIGDADSVVDSQLRVIGTKGLRVIDASIMPTITNANTYAPTILIGEVGADLIKSSYVRNLMK</sequence>
<evidence type="ECO:0000256" key="1">
    <source>
        <dbReference type="ARBA" id="ARBA00001974"/>
    </source>
</evidence>
<keyword evidence="3" id="KW-0285">Flavoprotein</keyword>
<accession>A0A1D2N0A4</accession>
<dbReference type="AlphaFoldDB" id="A0A1D2N0A4"/>
<dbReference type="InterPro" id="IPR012132">
    <property type="entry name" value="GMC_OxRdtase"/>
</dbReference>
<reference evidence="8 9" key="1">
    <citation type="journal article" date="2016" name="Genome Biol. Evol.">
        <title>Gene Family Evolution Reflects Adaptation to Soil Environmental Stressors in the Genome of the Collembolan Orchesella cincta.</title>
        <authorList>
            <person name="Faddeeva-Vakhrusheva A."/>
            <person name="Derks M.F."/>
            <person name="Anvar S.Y."/>
            <person name="Agamennone V."/>
            <person name="Suring W."/>
            <person name="Smit S."/>
            <person name="van Straalen N.M."/>
            <person name="Roelofs D."/>
        </authorList>
    </citation>
    <scope>NUCLEOTIDE SEQUENCE [LARGE SCALE GENOMIC DNA]</scope>
    <source>
        <tissue evidence="8">Mixed pool</tissue>
    </source>
</reference>
<feature type="domain" description="Glucose-methanol-choline oxidoreductase N-terminal" evidence="6">
    <location>
        <begin position="38"/>
        <end position="333"/>
    </location>
</feature>
<dbReference type="OMA" id="SHAFSYF"/>
<feature type="binding site" evidence="5">
    <location>
        <position position="257"/>
    </location>
    <ligand>
        <name>FAD</name>
        <dbReference type="ChEBI" id="CHEBI:57692"/>
    </ligand>
</feature>
<comment type="similarity">
    <text evidence="2">Belongs to the GMC oxidoreductase family.</text>
</comment>
<proteinExistence type="inferred from homology"/>
<comment type="caution">
    <text evidence="8">The sequence shown here is derived from an EMBL/GenBank/DDBJ whole genome shotgun (WGS) entry which is preliminary data.</text>
</comment>
<dbReference type="PANTHER" id="PTHR11552">
    <property type="entry name" value="GLUCOSE-METHANOL-CHOLINE GMC OXIDOREDUCTASE"/>
    <property type="match status" value="1"/>
</dbReference>
<dbReference type="Gene3D" id="3.50.50.60">
    <property type="entry name" value="FAD/NAD(P)-binding domain"/>
    <property type="match status" value="1"/>
</dbReference>
<dbReference type="Gene3D" id="3.30.560.10">
    <property type="entry name" value="Glucose Oxidase, domain 3"/>
    <property type="match status" value="1"/>
</dbReference>
<keyword evidence="4 5" id="KW-0274">FAD</keyword>
<evidence type="ECO:0000259" key="6">
    <source>
        <dbReference type="Pfam" id="PF00732"/>
    </source>
</evidence>
<feature type="binding site" evidence="5">
    <location>
        <begin position="128"/>
        <end position="131"/>
    </location>
    <ligand>
        <name>FAD</name>
        <dbReference type="ChEBI" id="CHEBI:57692"/>
    </ligand>
</feature>
<evidence type="ECO:0000256" key="5">
    <source>
        <dbReference type="PIRSR" id="PIRSR000137-2"/>
    </source>
</evidence>
<evidence type="ECO:0000313" key="8">
    <source>
        <dbReference type="EMBL" id="ODM98335.1"/>
    </source>
</evidence>
<gene>
    <name evidence="8" type="ORF">Ocin01_08350</name>
</gene>
<dbReference type="STRING" id="48709.A0A1D2N0A4"/>
<dbReference type="SUPFAM" id="SSF54373">
    <property type="entry name" value="FAD-linked reductases, C-terminal domain"/>
    <property type="match status" value="1"/>
</dbReference>
<dbReference type="Proteomes" id="UP000094527">
    <property type="component" value="Unassembled WGS sequence"/>
</dbReference>
<feature type="domain" description="Glucose-methanol-choline oxidoreductase C-terminal" evidence="7">
    <location>
        <begin position="443"/>
        <end position="586"/>
    </location>
</feature>
<dbReference type="GO" id="GO:0050660">
    <property type="term" value="F:flavin adenine dinucleotide binding"/>
    <property type="evidence" value="ECO:0007669"/>
    <property type="project" value="InterPro"/>
</dbReference>
<dbReference type="Pfam" id="PF00732">
    <property type="entry name" value="GMC_oxred_N"/>
    <property type="match status" value="1"/>
</dbReference>
<dbReference type="InterPro" id="IPR000172">
    <property type="entry name" value="GMC_OxRdtase_N"/>
</dbReference>
<organism evidence="8 9">
    <name type="scientific">Orchesella cincta</name>
    <name type="common">Springtail</name>
    <name type="synonym">Podura cincta</name>
    <dbReference type="NCBI Taxonomy" id="48709"/>
    <lineage>
        <taxon>Eukaryota</taxon>
        <taxon>Metazoa</taxon>
        <taxon>Ecdysozoa</taxon>
        <taxon>Arthropoda</taxon>
        <taxon>Hexapoda</taxon>
        <taxon>Collembola</taxon>
        <taxon>Entomobryomorpha</taxon>
        <taxon>Entomobryoidea</taxon>
        <taxon>Orchesellidae</taxon>
        <taxon>Orchesellinae</taxon>
        <taxon>Orchesella</taxon>
    </lineage>
</organism>
<evidence type="ECO:0000259" key="7">
    <source>
        <dbReference type="Pfam" id="PF05199"/>
    </source>
</evidence>
<evidence type="ECO:0000313" key="9">
    <source>
        <dbReference type="Proteomes" id="UP000094527"/>
    </source>
</evidence>
<dbReference type="PANTHER" id="PTHR11552:SF147">
    <property type="entry name" value="CHOLINE DEHYDROGENASE, MITOCHONDRIAL"/>
    <property type="match status" value="1"/>
</dbReference>
<evidence type="ECO:0000256" key="4">
    <source>
        <dbReference type="ARBA" id="ARBA00022827"/>
    </source>
</evidence>